<comment type="similarity">
    <text evidence="2 8">Belongs to the RecO family.</text>
</comment>
<dbReference type="Gene3D" id="1.20.1440.120">
    <property type="entry name" value="Recombination protein O, C-terminal domain"/>
    <property type="match status" value="1"/>
</dbReference>
<evidence type="ECO:0000256" key="2">
    <source>
        <dbReference type="ARBA" id="ARBA00007452"/>
    </source>
</evidence>
<dbReference type="InterPro" id="IPR003717">
    <property type="entry name" value="RecO"/>
</dbReference>
<dbReference type="PANTHER" id="PTHR33991:SF1">
    <property type="entry name" value="DNA REPAIR PROTEIN RECO"/>
    <property type="match status" value="1"/>
</dbReference>
<protein>
    <recommendedName>
        <fullName evidence="3 8">DNA repair protein RecO</fullName>
    </recommendedName>
    <alternativeName>
        <fullName evidence="7 8">Recombination protein O</fullName>
    </alternativeName>
</protein>
<dbReference type="Gene3D" id="2.40.50.140">
    <property type="entry name" value="Nucleic acid-binding proteins"/>
    <property type="match status" value="1"/>
</dbReference>
<evidence type="ECO:0000256" key="5">
    <source>
        <dbReference type="ARBA" id="ARBA00023172"/>
    </source>
</evidence>
<dbReference type="SUPFAM" id="SSF50249">
    <property type="entry name" value="Nucleic acid-binding proteins"/>
    <property type="match status" value="1"/>
</dbReference>
<keyword evidence="5 8" id="KW-0233">DNA recombination</keyword>
<organism evidence="10 11">
    <name type="scientific">Corallincola spongiicola</name>
    <dbReference type="NCBI Taxonomy" id="2520508"/>
    <lineage>
        <taxon>Bacteria</taxon>
        <taxon>Pseudomonadati</taxon>
        <taxon>Pseudomonadota</taxon>
        <taxon>Gammaproteobacteria</taxon>
        <taxon>Alteromonadales</taxon>
        <taxon>Psychromonadaceae</taxon>
        <taxon>Corallincola</taxon>
    </lineage>
</organism>
<dbReference type="InterPro" id="IPR042242">
    <property type="entry name" value="RecO_C"/>
</dbReference>
<dbReference type="SUPFAM" id="SSF57863">
    <property type="entry name" value="ArfGap/RecO-like zinc finger"/>
    <property type="match status" value="1"/>
</dbReference>
<evidence type="ECO:0000256" key="3">
    <source>
        <dbReference type="ARBA" id="ARBA00021310"/>
    </source>
</evidence>
<gene>
    <name evidence="8 10" type="primary">recO</name>
    <name evidence="10" type="ORF">EXY25_08955</name>
</gene>
<proteinExistence type="inferred from homology"/>
<dbReference type="Pfam" id="PF02565">
    <property type="entry name" value="RecO_C"/>
    <property type="match status" value="1"/>
</dbReference>
<accession>A0ABY1WRJ5</accession>
<feature type="domain" description="DNA replication/recombination mediator RecO N-terminal" evidence="9">
    <location>
        <begin position="1"/>
        <end position="74"/>
    </location>
</feature>
<reference evidence="11" key="1">
    <citation type="submission" date="2019-02" db="EMBL/GenBank/DDBJ databases">
        <title>Draft genome sequence of Muricauda sp. 176CP4-71.</title>
        <authorList>
            <person name="Park J.-S."/>
        </authorList>
    </citation>
    <scope>NUCLEOTIDE SEQUENCE [LARGE SCALE GENOMIC DNA]</scope>
    <source>
        <strain evidence="11">176GS2-150</strain>
    </source>
</reference>
<evidence type="ECO:0000313" key="11">
    <source>
        <dbReference type="Proteomes" id="UP000292544"/>
    </source>
</evidence>
<evidence type="ECO:0000259" key="9">
    <source>
        <dbReference type="Pfam" id="PF11967"/>
    </source>
</evidence>
<dbReference type="InterPro" id="IPR022572">
    <property type="entry name" value="DNA_rep/recomb_RecO_N"/>
</dbReference>
<evidence type="ECO:0000313" key="10">
    <source>
        <dbReference type="EMBL" id="TAA47351.1"/>
    </source>
</evidence>
<evidence type="ECO:0000256" key="6">
    <source>
        <dbReference type="ARBA" id="ARBA00023204"/>
    </source>
</evidence>
<comment type="caution">
    <text evidence="10">The sequence shown here is derived from an EMBL/GenBank/DDBJ whole genome shotgun (WGS) entry which is preliminary data.</text>
</comment>
<dbReference type="Pfam" id="PF11967">
    <property type="entry name" value="RecO_N"/>
    <property type="match status" value="1"/>
</dbReference>
<dbReference type="EMBL" id="SHLY01000002">
    <property type="protein sequence ID" value="TAA47351.1"/>
    <property type="molecule type" value="Genomic_DNA"/>
</dbReference>
<dbReference type="Proteomes" id="UP000292544">
    <property type="component" value="Unassembled WGS sequence"/>
</dbReference>
<sequence length="244" mass="26834">MTAESASAFLLHRRPYRETSLLVDLFHLDLGYVRAVCRGARSKSKGTAALMQPFTPLLVELSGRGELLSLRHAEADGPAAYQFTGSALYTALYLNELLVRLLPQSEPVSELFSSYSDALAALAQMAAEMVPDQILRPFELLLLDTLGFGIDFQSDTEGHCLSEQLSYRWIPEQGWLAQVSHSDVAVTGVYPGAHLLAIARGAFDNEAVQRSAKLICRQALSSQLGSRPLKSRELFAHFLKGKRP</sequence>
<keyword evidence="4 8" id="KW-0227">DNA damage</keyword>
<comment type="function">
    <text evidence="1 8">Involved in DNA repair and RecF pathway recombination.</text>
</comment>
<name>A0ABY1WRJ5_9GAMM</name>
<evidence type="ECO:0000256" key="8">
    <source>
        <dbReference type="HAMAP-Rule" id="MF_00201"/>
    </source>
</evidence>
<evidence type="ECO:0000256" key="7">
    <source>
        <dbReference type="ARBA" id="ARBA00033409"/>
    </source>
</evidence>
<keyword evidence="6 8" id="KW-0234">DNA repair</keyword>
<dbReference type="PANTHER" id="PTHR33991">
    <property type="entry name" value="DNA REPAIR PROTEIN RECO"/>
    <property type="match status" value="1"/>
</dbReference>
<evidence type="ECO:0000256" key="1">
    <source>
        <dbReference type="ARBA" id="ARBA00003065"/>
    </source>
</evidence>
<keyword evidence="11" id="KW-1185">Reference proteome</keyword>
<dbReference type="NCBIfam" id="TIGR00613">
    <property type="entry name" value="reco"/>
    <property type="match status" value="1"/>
</dbReference>
<dbReference type="InterPro" id="IPR012340">
    <property type="entry name" value="NA-bd_OB-fold"/>
</dbReference>
<dbReference type="RefSeq" id="WP_130566485.1">
    <property type="nucleotide sequence ID" value="NZ_SHLY01000002.1"/>
</dbReference>
<dbReference type="HAMAP" id="MF_00201">
    <property type="entry name" value="RecO"/>
    <property type="match status" value="1"/>
</dbReference>
<dbReference type="InterPro" id="IPR037278">
    <property type="entry name" value="ARFGAP/RecO"/>
</dbReference>
<evidence type="ECO:0000256" key="4">
    <source>
        <dbReference type="ARBA" id="ARBA00022763"/>
    </source>
</evidence>